<evidence type="ECO:0000313" key="2">
    <source>
        <dbReference type="EMBL" id="PSW15730.1"/>
    </source>
</evidence>
<dbReference type="InterPro" id="IPR016181">
    <property type="entry name" value="Acyl_CoA_acyltransferase"/>
</dbReference>
<dbReference type="GO" id="GO:0016747">
    <property type="term" value="F:acyltransferase activity, transferring groups other than amino-acyl groups"/>
    <property type="evidence" value="ECO:0007669"/>
    <property type="project" value="InterPro"/>
</dbReference>
<proteinExistence type="predicted"/>
<dbReference type="SUPFAM" id="SSF55729">
    <property type="entry name" value="Acyl-CoA N-acyltransferases (Nat)"/>
    <property type="match status" value="1"/>
</dbReference>
<dbReference type="CDD" id="cd04301">
    <property type="entry name" value="NAT_SF"/>
    <property type="match status" value="1"/>
</dbReference>
<dbReference type="Gene3D" id="3.40.630.30">
    <property type="match status" value="1"/>
</dbReference>
<evidence type="ECO:0000313" key="3">
    <source>
        <dbReference type="Proteomes" id="UP000241346"/>
    </source>
</evidence>
<dbReference type="PROSITE" id="PS51186">
    <property type="entry name" value="GNAT"/>
    <property type="match status" value="1"/>
</dbReference>
<protein>
    <recommendedName>
        <fullName evidence="1">N-acetyltransferase domain-containing protein</fullName>
    </recommendedName>
</protein>
<dbReference type="InterPro" id="IPR000182">
    <property type="entry name" value="GNAT_dom"/>
</dbReference>
<dbReference type="AlphaFoldDB" id="A0A2T3NJS8"/>
<feature type="domain" description="N-acetyltransferase" evidence="1">
    <location>
        <begin position="1"/>
        <end position="85"/>
    </location>
</feature>
<evidence type="ECO:0000259" key="1">
    <source>
        <dbReference type="PROSITE" id="PS51186"/>
    </source>
</evidence>
<name>A0A2T3NJS8_9GAMM</name>
<dbReference type="Pfam" id="PF00583">
    <property type="entry name" value="Acetyltransf_1"/>
    <property type="match status" value="1"/>
</dbReference>
<dbReference type="RefSeq" id="WP_107296348.1">
    <property type="nucleotide sequence ID" value="NZ_PYMB01000001.1"/>
</dbReference>
<organism evidence="2 3">
    <name type="scientific">Photobacterium rosenbergii</name>
    <dbReference type="NCBI Taxonomy" id="294936"/>
    <lineage>
        <taxon>Bacteria</taxon>
        <taxon>Pseudomonadati</taxon>
        <taxon>Pseudomonadota</taxon>
        <taxon>Gammaproteobacteria</taxon>
        <taxon>Vibrionales</taxon>
        <taxon>Vibrionaceae</taxon>
        <taxon>Photobacterium</taxon>
    </lineage>
</organism>
<dbReference type="OrthoDB" id="9787920at2"/>
<dbReference type="Proteomes" id="UP000241346">
    <property type="component" value="Unassembled WGS sequence"/>
</dbReference>
<comment type="caution">
    <text evidence="2">The sequence shown here is derived from an EMBL/GenBank/DDBJ whole genome shotgun (WGS) entry which is preliminary data.</text>
</comment>
<accession>A0A2T3NJS8</accession>
<reference evidence="2 3" key="1">
    <citation type="submission" date="2018-03" db="EMBL/GenBank/DDBJ databases">
        <title>Whole genome sequencing of Histamine producing bacteria.</title>
        <authorList>
            <person name="Butler K."/>
        </authorList>
    </citation>
    <scope>NUCLEOTIDE SEQUENCE [LARGE SCALE GENOMIC DNA]</scope>
    <source>
        <strain evidence="2 3">DSM 19138</strain>
    </source>
</reference>
<sequence>MCYREPDELSETLYFGTLWVSLEYRNMDLASQLIGQLEREARKRGLRGMSIQLYRIPTLIDFYRRRHGFVFAKDETRGQMVKYFDCK</sequence>
<gene>
    <name evidence="2" type="ORF">C9J01_01550</name>
</gene>
<dbReference type="EMBL" id="PYMB01000001">
    <property type="protein sequence ID" value="PSW15730.1"/>
    <property type="molecule type" value="Genomic_DNA"/>
</dbReference>